<dbReference type="SUPFAM" id="SSF55729">
    <property type="entry name" value="Acyl-CoA N-acyltransferases (Nat)"/>
    <property type="match status" value="1"/>
</dbReference>
<dbReference type="PROSITE" id="PS51186">
    <property type="entry name" value="GNAT"/>
    <property type="match status" value="1"/>
</dbReference>
<dbReference type="AlphaFoldDB" id="A0A563EGR3"/>
<dbReference type="CDD" id="cd04301">
    <property type="entry name" value="NAT_SF"/>
    <property type="match status" value="1"/>
</dbReference>
<name>A0A563EGR3_9PSEU</name>
<dbReference type="InterPro" id="IPR000182">
    <property type="entry name" value="GNAT_dom"/>
</dbReference>
<dbReference type="GO" id="GO:0016747">
    <property type="term" value="F:acyltransferase activity, transferring groups other than amino-acyl groups"/>
    <property type="evidence" value="ECO:0007669"/>
    <property type="project" value="InterPro"/>
</dbReference>
<dbReference type="Proteomes" id="UP000316639">
    <property type="component" value="Unassembled WGS sequence"/>
</dbReference>
<accession>A0A563EGR3</accession>
<dbReference type="OrthoDB" id="9789603at2"/>
<gene>
    <name evidence="4" type="ORF">FKR81_39035</name>
</gene>
<dbReference type="PANTHER" id="PTHR43877:SF1">
    <property type="entry name" value="ACETYLTRANSFERASE"/>
    <property type="match status" value="1"/>
</dbReference>
<keyword evidence="1 4" id="KW-0808">Transferase</keyword>
<evidence type="ECO:0000256" key="2">
    <source>
        <dbReference type="ARBA" id="ARBA00023315"/>
    </source>
</evidence>
<dbReference type="RefSeq" id="WP_146359850.1">
    <property type="nucleotide sequence ID" value="NZ_VOBR01000041.1"/>
</dbReference>
<organism evidence="4 5">
    <name type="scientific">Lentzea tibetensis</name>
    <dbReference type="NCBI Taxonomy" id="2591470"/>
    <lineage>
        <taxon>Bacteria</taxon>
        <taxon>Bacillati</taxon>
        <taxon>Actinomycetota</taxon>
        <taxon>Actinomycetes</taxon>
        <taxon>Pseudonocardiales</taxon>
        <taxon>Pseudonocardiaceae</taxon>
        <taxon>Lentzea</taxon>
    </lineage>
</organism>
<evidence type="ECO:0000256" key="1">
    <source>
        <dbReference type="ARBA" id="ARBA00022679"/>
    </source>
</evidence>
<evidence type="ECO:0000313" key="4">
    <source>
        <dbReference type="EMBL" id="TWP45427.1"/>
    </source>
</evidence>
<dbReference type="InterPro" id="IPR016181">
    <property type="entry name" value="Acyl_CoA_acyltransferase"/>
</dbReference>
<evidence type="ECO:0000259" key="3">
    <source>
        <dbReference type="PROSITE" id="PS51186"/>
    </source>
</evidence>
<dbReference type="EMBL" id="VOBR01000041">
    <property type="protein sequence ID" value="TWP45427.1"/>
    <property type="molecule type" value="Genomic_DNA"/>
</dbReference>
<dbReference type="PANTHER" id="PTHR43877">
    <property type="entry name" value="AMINOALKYLPHOSPHONATE N-ACETYLTRANSFERASE-RELATED-RELATED"/>
    <property type="match status" value="1"/>
</dbReference>
<reference evidence="4 5" key="1">
    <citation type="submission" date="2019-07" db="EMBL/GenBank/DDBJ databases">
        <title>Lentzea xizangensis sp. nov., isolated from Qinghai-Tibetan Plateau Soils.</title>
        <authorList>
            <person name="Huang J."/>
        </authorList>
    </citation>
    <scope>NUCLEOTIDE SEQUENCE [LARGE SCALE GENOMIC DNA]</scope>
    <source>
        <strain evidence="4 5">FXJ1.1311</strain>
    </source>
</reference>
<keyword evidence="5" id="KW-1185">Reference proteome</keyword>
<protein>
    <submittedName>
        <fullName evidence="4">GNAT family N-acetyltransferase</fullName>
    </submittedName>
</protein>
<dbReference type="Gene3D" id="3.40.630.30">
    <property type="match status" value="1"/>
</dbReference>
<dbReference type="Pfam" id="PF13508">
    <property type="entry name" value="Acetyltransf_7"/>
    <property type="match status" value="1"/>
</dbReference>
<proteinExistence type="predicted"/>
<evidence type="ECO:0000313" key="5">
    <source>
        <dbReference type="Proteomes" id="UP000316639"/>
    </source>
</evidence>
<sequence length="75" mass="8705">MELTIRRATREDLVHRDHRDQGVGRQLVARAIEEAKARRAGIVRLTSHTSRENAHRFYERLGFTAEHIGMKLELA</sequence>
<comment type="caution">
    <text evidence="4">The sequence shown here is derived from an EMBL/GenBank/DDBJ whole genome shotgun (WGS) entry which is preliminary data.</text>
</comment>
<dbReference type="InterPro" id="IPR050832">
    <property type="entry name" value="Bact_Acetyltransf"/>
</dbReference>
<keyword evidence="2" id="KW-0012">Acyltransferase</keyword>
<feature type="domain" description="N-acetyltransferase" evidence="3">
    <location>
        <begin position="1"/>
        <end position="75"/>
    </location>
</feature>